<reference evidence="2" key="1">
    <citation type="journal article" date="2022" name="IScience">
        <title>Evolution of zygomycete secretomes and the origins of terrestrial fungal ecologies.</title>
        <authorList>
            <person name="Chang Y."/>
            <person name="Wang Y."/>
            <person name="Mondo S."/>
            <person name="Ahrendt S."/>
            <person name="Andreopoulos W."/>
            <person name="Barry K."/>
            <person name="Beard J."/>
            <person name="Benny G.L."/>
            <person name="Blankenship S."/>
            <person name="Bonito G."/>
            <person name="Cuomo C."/>
            <person name="Desiro A."/>
            <person name="Gervers K.A."/>
            <person name="Hundley H."/>
            <person name="Kuo A."/>
            <person name="LaButti K."/>
            <person name="Lang B.F."/>
            <person name="Lipzen A."/>
            <person name="O'Donnell K."/>
            <person name="Pangilinan J."/>
            <person name="Reynolds N."/>
            <person name="Sandor L."/>
            <person name="Smith M.E."/>
            <person name="Tsang A."/>
            <person name="Grigoriev I.V."/>
            <person name="Stajich J.E."/>
            <person name="Spatafora J.W."/>
        </authorList>
    </citation>
    <scope>NUCLEOTIDE SEQUENCE</scope>
    <source>
        <strain evidence="2">RSA 2281</strain>
    </source>
</reference>
<dbReference type="AlphaFoldDB" id="A0AAD5K1A5"/>
<dbReference type="EMBL" id="JAIXMP010000035">
    <property type="protein sequence ID" value="KAI9249429.1"/>
    <property type="molecule type" value="Genomic_DNA"/>
</dbReference>
<dbReference type="PANTHER" id="PTHR16057:SF1">
    <property type="entry name" value="PROTEIN LINES HOMOLOG 1"/>
    <property type="match status" value="1"/>
</dbReference>
<evidence type="ECO:0000313" key="3">
    <source>
        <dbReference type="Proteomes" id="UP001209540"/>
    </source>
</evidence>
<gene>
    <name evidence="2" type="ORF">BDA99DRAFT_564389</name>
</gene>
<feature type="domain" description="Protein Lines N-terminal" evidence="1">
    <location>
        <begin position="307"/>
        <end position="449"/>
    </location>
</feature>
<accession>A0AAD5K1A5</accession>
<evidence type="ECO:0000259" key="1">
    <source>
        <dbReference type="Pfam" id="PF14694"/>
    </source>
</evidence>
<organism evidence="2 3">
    <name type="scientific">Phascolomyces articulosus</name>
    <dbReference type="NCBI Taxonomy" id="60185"/>
    <lineage>
        <taxon>Eukaryota</taxon>
        <taxon>Fungi</taxon>
        <taxon>Fungi incertae sedis</taxon>
        <taxon>Mucoromycota</taxon>
        <taxon>Mucoromycotina</taxon>
        <taxon>Mucoromycetes</taxon>
        <taxon>Mucorales</taxon>
        <taxon>Lichtheimiaceae</taxon>
        <taxon>Phascolomyces</taxon>
    </lineage>
</organism>
<reference evidence="2" key="2">
    <citation type="submission" date="2023-02" db="EMBL/GenBank/DDBJ databases">
        <authorList>
            <consortium name="DOE Joint Genome Institute"/>
            <person name="Mondo S.J."/>
            <person name="Chang Y."/>
            <person name="Wang Y."/>
            <person name="Ahrendt S."/>
            <person name="Andreopoulos W."/>
            <person name="Barry K."/>
            <person name="Beard J."/>
            <person name="Benny G.L."/>
            <person name="Blankenship S."/>
            <person name="Bonito G."/>
            <person name="Cuomo C."/>
            <person name="Desiro A."/>
            <person name="Gervers K.A."/>
            <person name="Hundley H."/>
            <person name="Kuo A."/>
            <person name="LaButti K."/>
            <person name="Lang B.F."/>
            <person name="Lipzen A."/>
            <person name="O'Donnell K."/>
            <person name="Pangilinan J."/>
            <person name="Reynolds N."/>
            <person name="Sandor L."/>
            <person name="Smith M.W."/>
            <person name="Tsang A."/>
            <person name="Grigoriev I.V."/>
            <person name="Stajich J.E."/>
            <person name="Spatafora J.W."/>
        </authorList>
    </citation>
    <scope>NUCLEOTIDE SEQUENCE</scope>
    <source>
        <strain evidence="2">RSA 2281</strain>
    </source>
</reference>
<dbReference type="InterPro" id="IPR024875">
    <property type="entry name" value="Protein_Lines"/>
</dbReference>
<dbReference type="InterPro" id="IPR032794">
    <property type="entry name" value="LINES_N"/>
</dbReference>
<comment type="caution">
    <text evidence="2">The sequence shown here is derived from an EMBL/GenBank/DDBJ whole genome shotgun (WGS) entry which is preliminary data.</text>
</comment>
<proteinExistence type="predicted"/>
<dbReference type="Proteomes" id="UP001209540">
    <property type="component" value="Unassembled WGS sequence"/>
</dbReference>
<name>A0AAD5K1A5_9FUNG</name>
<dbReference type="Pfam" id="PF14694">
    <property type="entry name" value="LINES_N"/>
    <property type="match status" value="1"/>
</dbReference>
<protein>
    <submittedName>
        <fullName evidence="2">Lines N-terminus-domain-containing protein</fullName>
    </submittedName>
</protein>
<dbReference type="PANTHER" id="PTHR16057">
    <property type="entry name" value="WINS1, 2 PROTEIN"/>
    <property type="match status" value="1"/>
</dbReference>
<keyword evidence="3" id="KW-1185">Reference proteome</keyword>
<evidence type="ECO:0000313" key="2">
    <source>
        <dbReference type="EMBL" id="KAI9249429.1"/>
    </source>
</evidence>
<sequence>MTDNNINESLDTLIQSQSPHLALHLLQEVPWDRLFHQTDDPFQVYTTARLLQYIMILNNTTEKSAQYELNQGRRVWITQLIEKMTMEHHHQWTCATPIYLELCHTILKDYRKHSNDMSDRNEDEDHHVGWTLLSTCIRDRNVCAWIQNALNTKSGMDCVPLIVLMTDIAKTCKSWMEQDNNASQEGWLWMSRHLSQICTLWLDPHITVARRSLALVGILLRYYKRFEMIQTVLPFFVSYTKTLYQHLTRQQLYSLCDPDRTEFFYSTVGDHPKEDDDDMVDKNCLAVDRECLKQATQIFFIILAALMDISLAQENKDKNKILNNSLHELINITTMLYQEAGDILEILFELHGNNDEDAINLQLDILNMYEKLDYSLGESNSENMIMIKHLLNTTGIGPNCLFLFFCRRTGMDHSLLVDLLLSNETEFLLFFVRYLKYIERDPQDFVQVCHTLVEDQEEVMDMFRGVLTVLQSGGFPYNPNYLIKRLAHVIKILK</sequence>